<dbReference type="Pfam" id="PF01807">
    <property type="entry name" value="Zn_ribbon_DnaG"/>
    <property type="match status" value="1"/>
</dbReference>
<dbReference type="NCBIfam" id="TIGR01391">
    <property type="entry name" value="dnaG"/>
    <property type="match status" value="1"/>
</dbReference>
<comment type="cofactor">
    <cofactor evidence="12 13 14">
        <name>Zn(2+)</name>
        <dbReference type="ChEBI" id="CHEBI:29105"/>
    </cofactor>
    <text evidence="12 13 14">Binds 1 zinc ion per monomer.</text>
</comment>
<dbReference type="PIRSF" id="PIRSF002811">
    <property type="entry name" value="DnaG"/>
    <property type="match status" value="1"/>
</dbReference>
<dbReference type="PROSITE" id="PS50880">
    <property type="entry name" value="TOPRIM"/>
    <property type="match status" value="1"/>
</dbReference>
<comment type="subunit">
    <text evidence="12">Monomer. Interacts with DnaB.</text>
</comment>
<evidence type="ECO:0000256" key="14">
    <source>
        <dbReference type="PIRSR" id="PIRSR002811-1"/>
    </source>
</evidence>
<evidence type="ECO:0000256" key="15">
    <source>
        <dbReference type="SAM" id="MobiDB-lite"/>
    </source>
</evidence>
<evidence type="ECO:0000256" key="6">
    <source>
        <dbReference type="ARBA" id="ARBA00022723"/>
    </source>
</evidence>
<evidence type="ECO:0000256" key="8">
    <source>
        <dbReference type="ARBA" id="ARBA00022833"/>
    </source>
</evidence>
<dbReference type="InterPro" id="IPR034151">
    <property type="entry name" value="TOPRIM_DnaG_bac"/>
</dbReference>
<dbReference type="AlphaFoldDB" id="A0A7Y9UW57"/>
<evidence type="ECO:0000256" key="12">
    <source>
        <dbReference type="HAMAP-Rule" id="MF_00974"/>
    </source>
</evidence>
<evidence type="ECO:0000256" key="3">
    <source>
        <dbReference type="ARBA" id="ARBA00022679"/>
    </source>
</evidence>
<evidence type="ECO:0000313" key="18">
    <source>
        <dbReference type="Proteomes" id="UP000540656"/>
    </source>
</evidence>
<dbReference type="GO" id="GO:1990077">
    <property type="term" value="C:primosome complex"/>
    <property type="evidence" value="ECO:0007669"/>
    <property type="project" value="UniProtKB-KW"/>
</dbReference>
<dbReference type="InterPro" id="IPR036977">
    <property type="entry name" value="DNA_primase_Znf_CHC2"/>
</dbReference>
<evidence type="ECO:0000256" key="2">
    <source>
        <dbReference type="ARBA" id="ARBA00022515"/>
    </source>
</evidence>
<dbReference type="RefSeq" id="WP_179503605.1">
    <property type="nucleotide sequence ID" value="NZ_JACCAA010000001.1"/>
</dbReference>
<dbReference type="PANTHER" id="PTHR30313:SF2">
    <property type="entry name" value="DNA PRIMASE"/>
    <property type="match status" value="1"/>
</dbReference>
<protein>
    <recommendedName>
        <fullName evidence="12 13">DNA primase</fullName>
        <ecNumber evidence="12">2.7.7.101</ecNumber>
    </recommendedName>
</protein>
<accession>A0A7Y9UW57</accession>
<dbReference type="GO" id="GO:0006269">
    <property type="term" value="P:DNA replication, synthesis of primer"/>
    <property type="evidence" value="ECO:0007669"/>
    <property type="project" value="UniProtKB-UniRule"/>
</dbReference>
<comment type="catalytic activity">
    <reaction evidence="12">
        <text>ssDNA + n NTP = ssDNA/pppN(pN)n-1 hybrid + (n-1) diphosphate.</text>
        <dbReference type="EC" id="2.7.7.101"/>
    </reaction>
</comment>
<dbReference type="HAMAP" id="MF_00974">
    <property type="entry name" value="DNA_primase_DnaG"/>
    <property type="match status" value="1"/>
</dbReference>
<dbReference type="CDD" id="cd03364">
    <property type="entry name" value="TOPRIM_DnaG_primases"/>
    <property type="match status" value="1"/>
</dbReference>
<keyword evidence="2 12" id="KW-0639">Primosome</keyword>
<dbReference type="SMART" id="SM00493">
    <property type="entry name" value="TOPRIM"/>
    <property type="match status" value="1"/>
</dbReference>
<keyword evidence="4 12" id="KW-0548">Nucleotidyltransferase</keyword>
<name>A0A7Y9UW57_9ACTN</name>
<dbReference type="Pfam" id="PF08275">
    <property type="entry name" value="DNAG_N"/>
    <property type="match status" value="1"/>
</dbReference>
<dbReference type="InterPro" id="IPR019475">
    <property type="entry name" value="DNA_primase_DnaB-bd"/>
</dbReference>
<comment type="function">
    <text evidence="12 13">RNA polymerase that catalyzes the synthesis of short RNA molecules used as primers for DNA polymerase during DNA replication.</text>
</comment>
<dbReference type="EC" id="2.7.7.101" evidence="12"/>
<evidence type="ECO:0000256" key="13">
    <source>
        <dbReference type="PIRNR" id="PIRNR002811"/>
    </source>
</evidence>
<feature type="domain" description="Toprim" evidence="16">
    <location>
        <begin position="261"/>
        <end position="349"/>
    </location>
</feature>
<evidence type="ECO:0000313" key="17">
    <source>
        <dbReference type="EMBL" id="NYG60705.1"/>
    </source>
</evidence>
<dbReference type="SMART" id="SM00766">
    <property type="entry name" value="DnaG_DnaB_bind"/>
    <property type="match status" value="1"/>
</dbReference>
<keyword evidence="6 12" id="KW-0479">Metal-binding</keyword>
<keyword evidence="1 12" id="KW-0240">DNA-directed RNA polymerase</keyword>
<evidence type="ECO:0000256" key="5">
    <source>
        <dbReference type="ARBA" id="ARBA00022705"/>
    </source>
</evidence>
<evidence type="ECO:0000256" key="11">
    <source>
        <dbReference type="ARBA" id="ARBA00023163"/>
    </source>
</evidence>
<dbReference type="SUPFAM" id="SSF56731">
    <property type="entry name" value="DNA primase core"/>
    <property type="match status" value="1"/>
</dbReference>
<keyword evidence="10 12" id="KW-0238">DNA-binding</keyword>
<keyword evidence="7 12" id="KW-0863">Zinc-finger</keyword>
<dbReference type="GO" id="GO:0003899">
    <property type="term" value="F:DNA-directed RNA polymerase activity"/>
    <property type="evidence" value="ECO:0007669"/>
    <property type="project" value="UniProtKB-UniRule"/>
</dbReference>
<keyword evidence="8 12" id="KW-0862">Zinc</keyword>
<comment type="domain">
    <text evidence="12">Contains an N-terminal zinc-binding domain, a central core domain that contains the primase activity, and a C-terminal DnaB-binding domain.</text>
</comment>
<keyword evidence="18" id="KW-1185">Reference proteome</keyword>
<keyword evidence="5 12" id="KW-0235">DNA replication</keyword>
<dbReference type="InterPro" id="IPR050219">
    <property type="entry name" value="DnaG_primase"/>
</dbReference>
<reference evidence="17 18" key="1">
    <citation type="submission" date="2020-07" db="EMBL/GenBank/DDBJ databases">
        <title>Sequencing the genomes of 1000 actinobacteria strains.</title>
        <authorList>
            <person name="Klenk H.-P."/>
        </authorList>
    </citation>
    <scope>NUCLEOTIDE SEQUENCE [LARGE SCALE GENOMIC DNA]</scope>
    <source>
        <strain evidence="17 18">DSM 23819</strain>
    </source>
</reference>
<feature type="region of interest" description="Disordered" evidence="15">
    <location>
        <begin position="439"/>
        <end position="481"/>
    </location>
</feature>
<evidence type="ECO:0000256" key="4">
    <source>
        <dbReference type="ARBA" id="ARBA00022695"/>
    </source>
</evidence>
<keyword evidence="9" id="KW-0460">Magnesium</keyword>
<evidence type="ECO:0000256" key="9">
    <source>
        <dbReference type="ARBA" id="ARBA00022842"/>
    </source>
</evidence>
<dbReference type="EMBL" id="JACCAA010000001">
    <property type="protein sequence ID" value="NYG60705.1"/>
    <property type="molecule type" value="Genomic_DNA"/>
</dbReference>
<dbReference type="Gene3D" id="3.40.1360.10">
    <property type="match status" value="1"/>
</dbReference>
<dbReference type="Gene3D" id="3.90.980.10">
    <property type="entry name" value="DNA primase, catalytic core, N-terminal domain"/>
    <property type="match status" value="1"/>
</dbReference>
<dbReference type="InterPro" id="IPR013264">
    <property type="entry name" value="DNAG_N"/>
</dbReference>
<dbReference type="Gene3D" id="3.90.580.10">
    <property type="entry name" value="Zinc finger, CHC2-type domain"/>
    <property type="match status" value="1"/>
</dbReference>
<organism evidence="17 18">
    <name type="scientific">Nocardioides daedukensis</name>
    <dbReference type="NCBI Taxonomy" id="634462"/>
    <lineage>
        <taxon>Bacteria</taxon>
        <taxon>Bacillati</taxon>
        <taxon>Actinomycetota</taxon>
        <taxon>Actinomycetes</taxon>
        <taxon>Propionibacteriales</taxon>
        <taxon>Nocardioidaceae</taxon>
        <taxon>Nocardioides</taxon>
    </lineage>
</organism>
<dbReference type="InterPro" id="IPR037068">
    <property type="entry name" value="DNA_primase_core_N_sf"/>
</dbReference>
<evidence type="ECO:0000256" key="10">
    <source>
        <dbReference type="ARBA" id="ARBA00023125"/>
    </source>
</evidence>
<feature type="zinc finger region" description="CHC2-type" evidence="12 14">
    <location>
        <begin position="41"/>
        <end position="65"/>
    </location>
</feature>
<sequence>MAGRIRDEDIAEVREKARIDDVVSSYVTLRNAGSGSMKGLCPFHDEKSPSFHVTPARGYFHCFGCQEGGDVLTFLMKIDGISFAESVERLADKYGVQLRREDGDVPQKPRGPQRSRLVDAHKYAQEYYADALGGPDAVVARQFLDARGFDRDAAATFGVGFSPRGGEDLLGHLKQKGFSEDELVIAGLVGRGRGLYDRFRGRLMWPIRDASGDTIGFGARRIFDDDRIDAKYLNTSETPIYKKSHVLYGIDLARKEIRDSGRAVIVEGYTDVMACHLAGVGSAVATCGTAFGDDHARVLRRFLVDDDRMRGEVIFTFDGDAAGQNAAMKVFRSDQNFSSQTYVAVAPDGMDPCDLRLKSGDDAVRELVDGRVPLYRFVLENIVGRYDLDRADSRVDALREAAALVASVRDKSKVEAFTREVATSIGVDPDDARREVRRALSRPARPTTSSAPQRPGAEQGSGGNQTLGEERPAAPPLPNLRDPRFALERETLKLVLHHPEVVVRSAKDVRPEDFTHPTYRGVWEIIAASGGPESAGTGWAVRLRDSAVDPAVSSALSALSVEPLLAHKEPDTAYVHAHVYRLQELTVLRRIADLKSRLQRTSPTEQATEHQRLFGELVTLEQQRRTLREKAMGPQG</sequence>
<dbReference type="GO" id="GO:0003677">
    <property type="term" value="F:DNA binding"/>
    <property type="evidence" value="ECO:0007669"/>
    <property type="project" value="UniProtKB-KW"/>
</dbReference>
<dbReference type="SUPFAM" id="SSF57783">
    <property type="entry name" value="Zinc beta-ribbon"/>
    <property type="match status" value="1"/>
</dbReference>
<comment type="caution">
    <text evidence="17">The sequence shown here is derived from an EMBL/GenBank/DDBJ whole genome shotgun (WGS) entry which is preliminary data.</text>
</comment>
<dbReference type="PANTHER" id="PTHR30313">
    <property type="entry name" value="DNA PRIMASE"/>
    <property type="match status" value="1"/>
</dbReference>
<comment type="similarity">
    <text evidence="12 13">Belongs to the DnaG primase family.</text>
</comment>
<dbReference type="GO" id="GO:0008270">
    <property type="term" value="F:zinc ion binding"/>
    <property type="evidence" value="ECO:0007669"/>
    <property type="project" value="UniProtKB-UniRule"/>
</dbReference>
<evidence type="ECO:0000259" key="16">
    <source>
        <dbReference type="PROSITE" id="PS50880"/>
    </source>
</evidence>
<dbReference type="Proteomes" id="UP000540656">
    <property type="component" value="Unassembled WGS sequence"/>
</dbReference>
<dbReference type="Pfam" id="PF13662">
    <property type="entry name" value="Toprim_4"/>
    <property type="match status" value="1"/>
</dbReference>
<dbReference type="InterPro" id="IPR006295">
    <property type="entry name" value="DNA_primase_DnaG"/>
</dbReference>
<dbReference type="InterPro" id="IPR013173">
    <property type="entry name" value="DNA_primase_DnaG_DnaB-bd_dom"/>
</dbReference>
<dbReference type="Pfam" id="PF10410">
    <property type="entry name" value="DnaB_bind"/>
    <property type="match status" value="1"/>
</dbReference>
<dbReference type="InterPro" id="IPR002694">
    <property type="entry name" value="Znf_CHC2"/>
</dbReference>
<proteinExistence type="inferred from homology"/>
<evidence type="ECO:0000256" key="7">
    <source>
        <dbReference type="ARBA" id="ARBA00022771"/>
    </source>
</evidence>
<keyword evidence="11 12" id="KW-0804">Transcription</keyword>
<dbReference type="InterPro" id="IPR030846">
    <property type="entry name" value="DnaG_bac"/>
</dbReference>
<dbReference type="FunFam" id="3.90.580.10:FF:000001">
    <property type="entry name" value="DNA primase"/>
    <property type="match status" value="1"/>
</dbReference>
<dbReference type="InterPro" id="IPR006171">
    <property type="entry name" value="TOPRIM_dom"/>
</dbReference>
<keyword evidence="3 12" id="KW-0808">Transferase</keyword>
<dbReference type="GO" id="GO:0000428">
    <property type="term" value="C:DNA-directed RNA polymerase complex"/>
    <property type="evidence" value="ECO:0007669"/>
    <property type="project" value="UniProtKB-KW"/>
</dbReference>
<dbReference type="SMART" id="SM00400">
    <property type="entry name" value="ZnF_CHCC"/>
    <property type="match status" value="1"/>
</dbReference>
<evidence type="ECO:0000256" key="1">
    <source>
        <dbReference type="ARBA" id="ARBA00022478"/>
    </source>
</evidence>
<dbReference type="GO" id="GO:0005737">
    <property type="term" value="C:cytoplasm"/>
    <property type="evidence" value="ECO:0007669"/>
    <property type="project" value="TreeGrafter"/>
</dbReference>
<dbReference type="Pfam" id="PF08278">
    <property type="entry name" value="DnaG_DnaB_bind"/>
    <property type="match status" value="1"/>
</dbReference>
<gene>
    <name evidence="12" type="primary">dnaG</name>
    <name evidence="17" type="ORF">BJ980_003628</name>
</gene>